<accession>A0A9X4QV12</accession>
<organism evidence="1 2">
    <name type="scientific">Cohnella rhizosphaerae</name>
    <dbReference type="NCBI Taxonomy" id="1457232"/>
    <lineage>
        <taxon>Bacteria</taxon>
        <taxon>Bacillati</taxon>
        <taxon>Bacillota</taxon>
        <taxon>Bacilli</taxon>
        <taxon>Bacillales</taxon>
        <taxon>Paenibacillaceae</taxon>
        <taxon>Cohnella</taxon>
    </lineage>
</organism>
<dbReference type="AlphaFoldDB" id="A0A9X4QV12"/>
<name>A0A9X4QV12_9BACL</name>
<proteinExistence type="predicted"/>
<dbReference type="Proteomes" id="UP001153404">
    <property type="component" value="Unassembled WGS sequence"/>
</dbReference>
<evidence type="ECO:0000313" key="2">
    <source>
        <dbReference type="Proteomes" id="UP001153404"/>
    </source>
</evidence>
<protein>
    <submittedName>
        <fullName evidence="1">Uncharacterized protein</fullName>
    </submittedName>
</protein>
<gene>
    <name evidence="1" type="ORF">OMP40_23190</name>
</gene>
<sequence>MAKEKKGNAAEIVQAFIEKQRKSASGQRLEMLQRDLSGTIKLLTDILLPVFGTLEGFHLEYEIVGANGVKLYADIYYEPLGLVFECDGFVAHVELMTRDRFSFERLRMRSFVMMGYKYIPFSRDEMDKKPEMCRRMVYELLGKYGNAGDRLLQTSLFAREIVRNASNGRAFKPQDAQGWLQLKRDKTRGVLREMLAEGWIEPVGGSERRGHMYKLTSKGSELLRG</sequence>
<evidence type="ECO:0000313" key="1">
    <source>
        <dbReference type="EMBL" id="MDG0811948.1"/>
    </source>
</evidence>
<keyword evidence="2" id="KW-1185">Reference proteome</keyword>
<dbReference type="EMBL" id="JAPDIA010000007">
    <property type="protein sequence ID" value="MDG0811948.1"/>
    <property type="molecule type" value="Genomic_DNA"/>
</dbReference>
<reference evidence="1" key="1">
    <citation type="submission" date="2022-10" db="EMBL/GenBank/DDBJ databases">
        <title>Comparative genomic analysis of Cohnella hashimotonis sp. nov., isolated from the International Space Station.</title>
        <authorList>
            <person name="Simpson A."/>
            <person name="Venkateswaran K."/>
        </authorList>
    </citation>
    <scope>NUCLEOTIDE SEQUENCE</scope>
    <source>
        <strain evidence="1">DSM 28161</strain>
    </source>
</reference>
<comment type="caution">
    <text evidence="1">The sequence shown here is derived from an EMBL/GenBank/DDBJ whole genome shotgun (WGS) entry which is preliminary data.</text>
</comment>
<dbReference type="RefSeq" id="WP_277534858.1">
    <property type="nucleotide sequence ID" value="NZ_JAPDIA010000007.1"/>
</dbReference>